<reference evidence="8 9" key="1">
    <citation type="submission" date="2018-08" db="EMBL/GenBank/DDBJ databases">
        <title>Genomic Encyclopedia of Archaeal and Bacterial Type Strains, Phase II (KMG-II): from individual species to whole genera.</title>
        <authorList>
            <person name="Goeker M."/>
        </authorList>
    </citation>
    <scope>NUCLEOTIDE SEQUENCE [LARGE SCALE GENOMIC DNA]</scope>
    <source>
        <strain evidence="8 9">DSM 5002</strain>
    </source>
</reference>
<evidence type="ECO:0000313" key="8">
    <source>
        <dbReference type="EMBL" id="RIA47362.1"/>
    </source>
</evidence>
<dbReference type="InterPro" id="IPR014780">
    <property type="entry name" value="tRNA_psdUridine_synth_TruB"/>
</dbReference>
<feature type="active site" description="Nucleophile" evidence="5">
    <location>
        <position position="54"/>
    </location>
</feature>
<evidence type="ECO:0000259" key="7">
    <source>
        <dbReference type="Pfam" id="PF16198"/>
    </source>
</evidence>
<comment type="similarity">
    <text evidence="2 5">Belongs to the pseudouridine synthase TruB family. Type 1 subfamily.</text>
</comment>
<evidence type="ECO:0000259" key="6">
    <source>
        <dbReference type="Pfam" id="PF01509"/>
    </source>
</evidence>
<dbReference type="PANTHER" id="PTHR13767">
    <property type="entry name" value="TRNA-PSEUDOURIDINE SYNTHASE"/>
    <property type="match status" value="1"/>
</dbReference>
<keyword evidence="9" id="KW-1185">Reference proteome</keyword>
<dbReference type="GO" id="GO:1990481">
    <property type="term" value="P:mRNA pseudouridine synthesis"/>
    <property type="evidence" value="ECO:0007669"/>
    <property type="project" value="TreeGrafter"/>
</dbReference>
<dbReference type="GO" id="GO:0031119">
    <property type="term" value="P:tRNA pseudouridine synthesis"/>
    <property type="evidence" value="ECO:0007669"/>
    <property type="project" value="UniProtKB-UniRule"/>
</dbReference>
<dbReference type="EMBL" id="QXDF01000003">
    <property type="protein sequence ID" value="RIA47362.1"/>
    <property type="molecule type" value="Genomic_DNA"/>
</dbReference>
<evidence type="ECO:0000256" key="5">
    <source>
        <dbReference type="HAMAP-Rule" id="MF_01080"/>
    </source>
</evidence>
<protein>
    <recommendedName>
        <fullName evidence="5">tRNA pseudouridine synthase B</fullName>
        <ecNumber evidence="5">5.4.99.25</ecNumber>
    </recommendedName>
    <alternativeName>
        <fullName evidence="5">tRNA pseudouridine(55) synthase</fullName>
        <shortName evidence="5">Psi55 synthase</shortName>
    </alternativeName>
    <alternativeName>
        <fullName evidence="5">tRNA pseudouridylate synthase</fullName>
    </alternativeName>
    <alternativeName>
        <fullName evidence="5">tRNA-uridine isomerase</fullName>
    </alternativeName>
</protein>
<dbReference type="GO" id="GO:0003723">
    <property type="term" value="F:RNA binding"/>
    <property type="evidence" value="ECO:0007669"/>
    <property type="project" value="InterPro"/>
</dbReference>
<dbReference type="EC" id="5.4.99.25" evidence="5"/>
<gene>
    <name evidence="5" type="primary">truB</name>
    <name evidence="8" type="ORF">BXY53_2440</name>
</gene>
<comment type="caution">
    <text evidence="8">The sequence shown here is derived from an EMBL/GenBank/DDBJ whole genome shotgun (WGS) entry which is preliminary data.</text>
</comment>
<keyword evidence="3 5" id="KW-0819">tRNA processing</keyword>
<comment type="catalytic activity">
    <reaction evidence="1 5">
        <text>uridine(55) in tRNA = pseudouridine(55) in tRNA</text>
        <dbReference type="Rhea" id="RHEA:42532"/>
        <dbReference type="Rhea" id="RHEA-COMP:10101"/>
        <dbReference type="Rhea" id="RHEA-COMP:10102"/>
        <dbReference type="ChEBI" id="CHEBI:65314"/>
        <dbReference type="ChEBI" id="CHEBI:65315"/>
        <dbReference type="EC" id="5.4.99.25"/>
    </reaction>
</comment>
<dbReference type="RefSeq" id="WP_119062243.1">
    <property type="nucleotide sequence ID" value="NZ_QXDF01000003.1"/>
</dbReference>
<evidence type="ECO:0000256" key="2">
    <source>
        <dbReference type="ARBA" id="ARBA00005642"/>
    </source>
</evidence>
<dbReference type="OrthoDB" id="9802309at2"/>
<dbReference type="Proteomes" id="UP000266273">
    <property type="component" value="Unassembled WGS sequence"/>
</dbReference>
<proteinExistence type="inferred from homology"/>
<organism evidence="8 9">
    <name type="scientific">Dichotomicrobium thermohalophilum</name>
    <dbReference type="NCBI Taxonomy" id="933063"/>
    <lineage>
        <taxon>Bacteria</taxon>
        <taxon>Pseudomonadati</taxon>
        <taxon>Pseudomonadota</taxon>
        <taxon>Alphaproteobacteria</taxon>
        <taxon>Hyphomicrobiales</taxon>
        <taxon>Hyphomicrobiaceae</taxon>
        <taxon>Dichotomicrobium</taxon>
    </lineage>
</organism>
<evidence type="ECO:0000313" key="9">
    <source>
        <dbReference type="Proteomes" id="UP000266273"/>
    </source>
</evidence>
<dbReference type="Pfam" id="PF01509">
    <property type="entry name" value="TruB_N"/>
    <property type="match status" value="1"/>
</dbReference>
<dbReference type="InterPro" id="IPR020103">
    <property type="entry name" value="PsdUridine_synth_cat_dom_sf"/>
</dbReference>
<dbReference type="NCBIfam" id="TIGR00431">
    <property type="entry name" value="TruB"/>
    <property type="match status" value="1"/>
</dbReference>
<evidence type="ECO:0000256" key="1">
    <source>
        <dbReference type="ARBA" id="ARBA00000385"/>
    </source>
</evidence>
<dbReference type="CDD" id="cd02573">
    <property type="entry name" value="PseudoU_synth_EcTruB"/>
    <property type="match status" value="1"/>
</dbReference>
<name>A0A397PEC1_9HYPH</name>
<dbReference type="AlphaFoldDB" id="A0A397PEC1"/>
<dbReference type="Pfam" id="PF16198">
    <property type="entry name" value="TruB_C_2"/>
    <property type="match status" value="1"/>
</dbReference>
<evidence type="ECO:0000256" key="4">
    <source>
        <dbReference type="ARBA" id="ARBA00023235"/>
    </source>
</evidence>
<dbReference type="InterPro" id="IPR032819">
    <property type="entry name" value="TruB_C"/>
</dbReference>
<dbReference type="HAMAP" id="MF_01080">
    <property type="entry name" value="TruB_bact"/>
    <property type="match status" value="1"/>
</dbReference>
<keyword evidence="4 5" id="KW-0413">Isomerase</keyword>
<dbReference type="InterPro" id="IPR002501">
    <property type="entry name" value="PsdUridine_synth_N"/>
</dbReference>
<dbReference type="SUPFAM" id="SSF55120">
    <property type="entry name" value="Pseudouridine synthase"/>
    <property type="match status" value="1"/>
</dbReference>
<feature type="domain" description="Pseudouridine synthase II N-terminal" evidence="6">
    <location>
        <begin position="39"/>
        <end position="187"/>
    </location>
</feature>
<dbReference type="GO" id="GO:0160148">
    <property type="term" value="F:tRNA pseudouridine(55) synthase activity"/>
    <property type="evidence" value="ECO:0007669"/>
    <property type="project" value="UniProtKB-EC"/>
</dbReference>
<accession>A0A397PEC1</accession>
<dbReference type="Gene3D" id="3.30.2350.10">
    <property type="entry name" value="Pseudouridine synthase"/>
    <property type="match status" value="1"/>
</dbReference>
<comment type="function">
    <text evidence="5">Responsible for synthesis of pseudouridine from uracil-55 in the psi GC loop of transfer RNAs.</text>
</comment>
<dbReference type="PANTHER" id="PTHR13767:SF2">
    <property type="entry name" value="PSEUDOURIDYLATE SYNTHASE TRUB1"/>
    <property type="match status" value="1"/>
</dbReference>
<evidence type="ECO:0000256" key="3">
    <source>
        <dbReference type="ARBA" id="ARBA00022694"/>
    </source>
</evidence>
<feature type="domain" description="tRNA pseudouridylate synthase B C-terminal" evidence="7">
    <location>
        <begin position="188"/>
        <end position="248"/>
    </location>
</feature>
<sequence>MASKPIKGGSRSKRAAVNGWLVLNKPVGLTSVAALNKVKRLFNARKAGHAGTLDPLATGVLPIAFGEATKTVPYAVDSEKGYRFTVCWGAETTTDDSEGEIVEESDKRPTRDQVEAALDDFRGEIEQTPPRFSAVKVEGARAYDLAREGEAFELRSRTVDVHRLEIVEIPDRDTCVFEADCGRGTYVRAIARDLGRALGCLGHICALERTRVGAFRIDEAVTLDEVESAAEAEPGALQDLLAPVHTALASLPEIRLSQQDAARVRRGQAVLLRGRDAPILNAKAFATTRGTLVALGEVSHGEFTPERVFNLPVP</sequence>